<dbReference type="PANTHER" id="PTHR30329">
    <property type="entry name" value="STATOR ELEMENT OF FLAGELLAR MOTOR COMPLEX"/>
    <property type="match status" value="1"/>
</dbReference>
<dbReference type="EMBL" id="JAGQHR010000475">
    <property type="protein sequence ID" value="MCA9728783.1"/>
    <property type="molecule type" value="Genomic_DNA"/>
</dbReference>
<dbReference type="CDD" id="cd07185">
    <property type="entry name" value="OmpA_C-like"/>
    <property type="match status" value="1"/>
</dbReference>
<sequence length="207" mass="22082">MFRTEAPSGDRHPHRAMVSRIARVTALLAMGTVFFALHGCSSKTAPRGGAEIAQETGGPQPDGSLHGATSTLVDPNRQIRWEYSAMPNPAPSSQPNYLLKSYRCEKGGSTLNGEARGSLGQLVETLKSKPSVRVVCIGLCDGQGEAVNAQNLGMNRAQAAKQFLTGQGIAKDRIETASFAATQATASKDETIGQAEERRVEIWLLSE</sequence>
<dbReference type="InterPro" id="IPR036737">
    <property type="entry name" value="OmpA-like_sf"/>
</dbReference>
<feature type="transmembrane region" description="Helical" evidence="3">
    <location>
        <begin position="21"/>
        <end position="39"/>
    </location>
</feature>
<dbReference type="GO" id="GO:0016020">
    <property type="term" value="C:membrane"/>
    <property type="evidence" value="ECO:0007669"/>
    <property type="project" value="UniProtKB-UniRule"/>
</dbReference>
<evidence type="ECO:0000313" key="5">
    <source>
        <dbReference type="EMBL" id="MCA9728783.1"/>
    </source>
</evidence>
<feature type="domain" description="OmpA-like" evidence="4">
    <location>
        <begin position="91"/>
        <end position="207"/>
    </location>
</feature>
<proteinExistence type="predicted"/>
<dbReference type="Pfam" id="PF00691">
    <property type="entry name" value="OmpA"/>
    <property type="match status" value="1"/>
</dbReference>
<reference evidence="5" key="2">
    <citation type="journal article" date="2021" name="Microbiome">
        <title>Successional dynamics and alternative stable states in a saline activated sludge microbial community over 9 years.</title>
        <authorList>
            <person name="Wang Y."/>
            <person name="Ye J."/>
            <person name="Ju F."/>
            <person name="Liu L."/>
            <person name="Boyd J.A."/>
            <person name="Deng Y."/>
            <person name="Parks D.H."/>
            <person name="Jiang X."/>
            <person name="Yin X."/>
            <person name="Woodcroft B.J."/>
            <person name="Tyson G.W."/>
            <person name="Hugenholtz P."/>
            <person name="Polz M.F."/>
            <person name="Zhang T."/>
        </authorList>
    </citation>
    <scope>NUCLEOTIDE SEQUENCE</scope>
    <source>
        <strain evidence="5">HKST-UBA01</strain>
    </source>
</reference>
<evidence type="ECO:0000256" key="1">
    <source>
        <dbReference type="PROSITE-ProRule" id="PRU00473"/>
    </source>
</evidence>
<evidence type="ECO:0000313" key="6">
    <source>
        <dbReference type="Proteomes" id="UP000697710"/>
    </source>
</evidence>
<reference evidence="5" key="1">
    <citation type="submission" date="2020-04" db="EMBL/GenBank/DDBJ databases">
        <authorList>
            <person name="Zhang T."/>
        </authorList>
    </citation>
    <scope>NUCLEOTIDE SEQUENCE</scope>
    <source>
        <strain evidence="5">HKST-UBA01</strain>
    </source>
</reference>
<dbReference type="InterPro" id="IPR006665">
    <property type="entry name" value="OmpA-like"/>
</dbReference>
<name>A0A956M0K7_UNCEI</name>
<dbReference type="Proteomes" id="UP000697710">
    <property type="component" value="Unassembled WGS sequence"/>
</dbReference>
<evidence type="ECO:0000256" key="3">
    <source>
        <dbReference type="SAM" id="Phobius"/>
    </source>
</evidence>
<dbReference type="Gene3D" id="3.30.1330.60">
    <property type="entry name" value="OmpA-like domain"/>
    <property type="match status" value="1"/>
</dbReference>
<feature type="region of interest" description="Disordered" evidence="2">
    <location>
        <begin position="45"/>
        <end position="70"/>
    </location>
</feature>
<dbReference type="PANTHER" id="PTHR30329:SF21">
    <property type="entry name" value="LIPOPROTEIN YIAD-RELATED"/>
    <property type="match status" value="1"/>
</dbReference>
<keyword evidence="3" id="KW-1133">Transmembrane helix</keyword>
<accession>A0A956M0K7</accession>
<comment type="caution">
    <text evidence="5">The sequence shown here is derived from an EMBL/GenBank/DDBJ whole genome shotgun (WGS) entry which is preliminary data.</text>
</comment>
<evidence type="ECO:0000259" key="4">
    <source>
        <dbReference type="PROSITE" id="PS51123"/>
    </source>
</evidence>
<keyword evidence="1 3" id="KW-0472">Membrane</keyword>
<keyword evidence="3" id="KW-0812">Transmembrane</keyword>
<dbReference type="InterPro" id="IPR050330">
    <property type="entry name" value="Bact_OuterMem_StrucFunc"/>
</dbReference>
<evidence type="ECO:0000256" key="2">
    <source>
        <dbReference type="SAM" id="MobiDB-lite"/>
    </source>
</evidence>
<dbReference type="PROSITE" id="PS51123">
    <property type="entry name" value="OMPA_2"/>
    <property type="match status" value="1"/>
</dbReference>
<gene>
    <name evidence="5" type="ORF">KC729_13920</name>
</gene>
<dbReference type="SUPFAM" id="SSF103088">
    <property type="entry name" value="OmpA-like"/>
    <property type="match status" value="1"/>
</dbReference>
<organism evidence="5 6">
    <name type="scientific">Eiseniibacteriota bacterium</name>
    <dbReference type="NCBI Taxonomy" id="2212470"/>
    <lineage>
        <taxon>Bacteria</taxon>
        <taxon>Candidatus Eiseniibacteriota</taxon>
    </lineage>
</organism>
<protein>
    <submittedName>
        <fullName evidence="5">OmpA family protein</fullName>
    </submittedName>
</protein>
<dbReference type="AlphaFoldDB" id="A0A956M0K7"/>